<keyword evidence="11" id="KW-1208">Phospholipid metabolism</keyword>
<evidence type="ECO:0000259" key="15">
    <source>
        <dbReference type="SMART" id="SM00563"/>
    </source>
</evidence>
<keyword evidence="8" id="KW-0443">Lipid metabolism</keyword>
<evidence type="ECO:0000256" key="8">
    <source>
        <dbReference type="ARBA" id="ARBA00023098"/>
    </source>
</evidence>
<evidence type="ECO:0000256" key="2">
    <source>
        <dbReference type="ARBA" id="ARBA00005189"/>
    </source>
</evidence>
<evidence type="ECO:0000256" key="9">
    <source>
        <dbReference type="ARBA" id="ARBA00023136"/>
    </source>
</evidence>
<dbReference type="InterPro" id="IPR002123">
    <property type="entry name" value="Plipid/glycerol_acylTrfase"/>
</dbReference>
<comment type="caution">
    <text evidence="16">The sequence shown here is derived from an EMBL/GenBank/DDBJ whole genome shotgun (WGS) entry which is preliminary data.</text>
</comment>
<evidence type="ECO:0000313" key="17">
    <source>
        <dbReference type="Proteomes" id="UP001489004"/>
    </source>
</evidence>
<evidence type="ECO:0000256" key="11">
    <source>
        <dbReference type="ARBA" id="ARBA00023264"/>
    </source>
</evidence>
<dbReference type="EMBL" id="JALJOR010000022">
    <property type="protein sequence ID" value="KAK9803255.1"/>
    <property type="molecule type" value="Genomic_DNA"/>
</dbReference>
<feature type="domain" description="Phospholipid/glycerol acyltransferase" evidence="15">
    <location>
        <begin position="228"/>
        <end position="339"/>
    </location>
</feature>
<comment type="similarity">
    <text evidence="3">Belongs to the 1-acyl-sn-glycerol-3-phosphate acyltransferase family.</text>
</comment>
<dbReference type="GO" id="GO:0005783">
    <property type="term" value="C:endoplasmic reticulum"/>
    <property type="evidence" value="ECO:0007669"/>
    <property type="project" value="TreeGrafter"/>
</dbReference>
<evidence type="ECO:0000256" key="3">
    <source>
        <dbReference type="ARBA" id="ARBA00008655"/>
    </source>
</evidence>
<dbReference type="Pfam" id="PF01553">
    <property type="entry name" value="Acyltransferase"/>
    <property type="match status" value="1"/>
</dbReference>
<evidence type="ECO:0000256" key="4">
    <source>
        <dbReference type="ARBA" id="ARBA00022516"/>
    </source>
</evidence>
<keyword evidence="9 14" id="KW-0472">Membrane</keyword>
<feature type="region of interest" description="Disordered" evidence="13">
    <location>
        <begin position="14"/>
        <end position="52"/>
    </location>
</feature>
<name>A0AAW1P3Z7_9CHLO</name>
<feature type="region of interest" description="Disordered" evidence="13">
    <location>
        <begin position="442"/>
        <end position="471"/>
    </location>
</feature>
<dbReference type="SMART" id="SM00563">
    <property type="entry name" value="PlsC"/>
    <property type="match status" value="1"/>
</dbReference>
<evidence type="ECO:0000313" key="16">
    <source>
        <dbReference type="EMBL" id="KAK9803255.1"/>
    </source>
</evidence>
<evidence type="ECO:0000256" key="6">
    <source>
        <dbReference type="ARBA" id="ARBA00022692"/>
    </source>
</evidence>
<dbReference type="GO" id="GO:0004366">
    <property type="term" value="F:glycerol-3-phosphate O-acyltransferase activity"/>
    <property type="evidence" value="ECO:0007669"/>
    <property type="project" value="TreeGrafter"/>
</dbReference>
<dbReference type="GO" id="GO:0019432">
    <property type="term" value="P:triglyceride biosynthetic process"/>
    <property type="evidence" value="ECO:0007669"/>
    <property type="project" value="TreeGrafter"/>
</dbReference>
<evidence type="ECO:0000256" key="13">
    <source>
        <dbReference type="SAM" id="MobiDB-lite"/>
    </source>
</evidence>
<sequence>MGFEGTTFMRNHSIPITGRFNSGFQPRMSGRQADASTSTSGDPQPLTRQTSGGVLSLKNRELSCNDLRELDYKDQKGNRSVEQTIEDYYVKAEQRRLSLHSGSLLRDLLDISPLLNDAAAAIVDDSFLRCFTSASSDPWNWNIYLFPIWLVGLVVRYLILFPLRLVLLIGGFILFFIAFFTVHYALKEGPRRSHLERTLVKFQCQIFVASWTGVVRYHGPRPAARANHVWVSNHTSMIDYIVLTAYSPFAAIMQLHPGWVGFLQTRVLGCLGCLWFNRNEVKDRKVVSDRMRKHVQSPNVPPLVVFPEGTCVNNEYCVMFKRGAFDLGATVCPIAIKYNKIFVDAFWNSRRQSFSAHLLKLMTSWAVVCDVYFLEPQTRGEGESAQQFAERVQKLIAERAKLKIAPWDGYLKYYNLGDKHPDLIEKRRKAYADMLRNYVDGSTPPSAPANGSHPASADGPIPVDGLRKRAV</sequence>
<comment type="subcellular location">
    <subcellularLocation>
        <location evidence="1">Membrane</location>
    </subcellularLocation>
</comment>
<keyword evidence="7 14" id="KW-1133">Transmembrane helix</keyword>
<dbReference type="PANTHER" id="PTHR23063:SF2">
    <property type="entry name" value="GLYCEROL-3-PHOSPHATE ACYLTRANSFERASE 4, ISOFORM D-RELATED"/>
    <property type="match status" value="1"/>
</dbReference>
<reference evidence="16 17" key="1">
    <citation type="journal article" date="2024" name="Nat. Commun.">
        <title>Phylogenomics reveals the evolutionary origins of lichenization in chlorophyte algae.</title>
        <authorList>
            <person name="Puginier C."/>
            <person name="Libourel C."/>
            <person name="Otte J."/>
            <person name="Skaloud P."/>
            <person name="Haon M."/>
            <person name="Grisel S."/>
            <person name="Petersen M."/>
            <person name="Berrin J.G."/>
            <person name="Delaux P.M."/>
            <person name="Dal Grande F."/>
            <person name="Keller J."/>
        </authorList>
    </citation>
    <scope>NUCLEOTIDE SEQUENCE [LARGE SCALE GENOMIC DNA]</scope>
    <source>
        <strain evidence="16 17">SAG 2043</strain>
    </source>
</reference>
<evidence type="ECO:0000256" key="12">
    <source>
        <dbReference type="ARBA" id="ARBA00023315"/>
    </source>
</evidence>
<dbReference type="GO" id="GO:0008654">
    <property type="term" value="P:phospholipid biosynthetic process"/>
    <property type="evidence" value="ECO:0007669"/>
    <property type="project" value="UniProtKB-KW"/>
</dbReference>
<feature type="compositionally biased region" description="Polar residues" evidence="13">
    <location>
        <begin position="34"/>
        <end position="52"/>
    </location>
</feature>
<keyword evidence="17" id="KW-1185">Reference proteome</keyword>
<dbReference type="CDD" id="cd07991">
    <property type="entry name" value="LPLAT_LPCAT1-like"/>
    <property type="match status" value="1"/>
</dbReference>
<evidence type="ECO:0000256" key="7">
    <source>
        <dbReference type="ARBA" id="ARBA00022989"/>
    </source>
</evidence>
<keyword evidence="12" id="KW-0012">Acyltransferase</keyword>
<evidence type="ECO:0000256" key="14">
    <source>
        <dbReference type="SAM" id="Phobius"/>
    </source>
</evidence>
<keyword evidence="4" id="KW-0444">Lipid biosynthesis</keyword>
<evidence type="ECO:0000256" key="5">
    <source>
        <dbReference type="ARBA" id="ARBA00022679"/>
    </source>
</evidence>
<dbReference type="InterPro" id="IPR045252">
    <property type="entry name" value="LPCAT1-like"/>
</dbReference>
<comment type="pathway">
    <text evidence="2">Lipid metabolism.</text>
</comment>
<keyword evidence="6 14" id="KW-0812">Transmembrane</keyword>
<proteinExistence type="inferred from homology"/>
<dbReference type="PANTHER" id="PTHR23063">
    <property type="entry name" value="PHOSPHOLIPID ACYLTRANSFERASE"/>
    <property type="match status" value="1"/>
</dbReference>
<dbReference type="Proteomes" id="UP001489004">
    <property type="component" value="Unassembled WGS sequence"/>
</dbReference>
<feature type="transmembrane region" description="Helical" evidence="14">
    <location>
        <begin position="141"/>
        <end position="159"/>
    </location>
</feature>
<accession>A0AAW1P3Z7</accession>
<organism evidence="16 17">
    <name type="scientific">[Myrmecia] bisecta</name>
    <dbReference type="NCBI Taxonomy" id="41462"/>
    <lineage>
        <taxon>Eukaryota</taxon>
        <taxon>Viridiplantae</taxon>
        <taxon>Chlorophyta</taxon>
        <taxon>core chlorophytes</taxon>
        <taxon>Trebouxiophyceae</taxon>
        <taxon>Trebouxiales</taxon>
        <taxon>Trebouxiaceae</taxon>
        <taxon>Myrmecia</taxon>
    </lineage>
</organism>
<dbReference type="SUPFAM" id="SSF69593">
    <property type="entry name" value="Glycerol-3-phosphate (1)-acyltransferase"/>
    <property type="match status" value="1"/>
</dbReference>
<gene>
    <name evidence="16" type="ORF">WJX72_000102</name>
</gene>
<evidence type="ECO:0000256" key="1">
    <source>
        <dbReference type="ARBA" id="ARBA00004370"/>
    </source>
</evidence>
<feature type="transmembrane region" description="Helical" evidence="14">
    <location>
        <begin position="165"/>
        <end position="186"/>
    </location>
</feature>
<keyword evidence="5" id="KW-0808">Transferase</keyword>
<evidence type="ECO:0000256" key="10">
    <source>
        <dbReference type="ARBA" id="ARBA00023209"/>
    </source>
</evidence>
<dbReference type="AlphaFoldDB" id="A0AAW1P3Z7"/>
<dbReference type="GO" id="GO:0016020">
    <property type="term" value="C:membrane"/>
    <property type="evidence" value="ECO:0007669"/>
    <property type="project" value="UniProtKB-SubCell"/>
</dbReference>
<protein>
    <recommendedName>
        <fullName evidence="15">Phospholipid/glycerol acyltransferase domain-containing protein</fullName>
    </recommendedName>
</protein>
<keyword evidence="10" id="KW-0594">Phospholipid biosynthesis</keyword>